<dbReference type="CDD" id="cd01949">
    <property type="entry name" value="GGDEF"/>
    <property type="match status" value="1"/>
</dbReference>
<proteinExistence type="predicted"/>
<feature type="region of interest" description="Disordered" evidence="3">
    <location>
        <begin position="162"/>
        <end position="181"/>
    </location>
</feature>
<evidence type="ECO:0000313" key="6">
    <source>
        <dbReference type="Proteomes" id="UP001178354"/>
    </source>
</evidence>
<dbReference type="PANTHER" id="PTHR45138:SF9">
    <property type="entry name" value="DIGUANYLATE CYCLASE DGCM-RELATED"/>
    <property type="match status" value="1"/>
</dbReference>
<comment type="caution">
    <text evidence="5">The sequence shown here is derived from an EMBL/GenBank/DDBJ whole genome shotgun (WGS) entry which is preliminary data.</text>
</comment>
<reference evidence="5" key="2">
    <citation type="submission" date="2023-08" db="EMBL/GenBank/DDBJ databases">
        <authorList>
            <person name="Luo J."/>
        </authorList>
    </citation>
    <scope>NUCLEOTIDE SEQUENCE</scope>
    <source>
        <strain evidence="5">DSM 25064</strain>
    </source>
</reference>
<dbReference type="EC" id="2.7.7.65" evidence="1"/>
<comment type="catalytic activity">
    <reaction evidence="2">
        <text>2 GTP = 3',3'-c-di-GMP + 2 diphosphate</text>
        <dbReference type="Rhea" id="RHEA:24898"/>
        <dbReference type="ChEBI" id="CHEBI:33019"/>
        <dbReference type="ChEBI" id="CHEBI:37565"/>
        <dbReference type="ChEBI" id="CHEBI:58805"/>
        <dbReference type="EC" id="2.7.7.65"/>
    </reaction>
</comment>
<evidence type="ECO:0000259" key="4">
    <source>
        <dbReference type="PROSITE" id="PS50887"/>
    </source>
</evidence>
<dbReference type="InterPro" id="IPR000160">
    <property type="entry name" value="GGDEF_dom"/>
</dbReference>
<feature type="domain" description="GGDEF" evidence="4">
    <location>
        <begin position="39"/>
        <end position="170"/>
    </location>
</feature>
<keyword evidence="6" id="KW-1185">Reference proteome</keyword>
<dbReference type="Proteomes" id="UP001178354">
    <property type="component" value="Unassembled WGS sequence"/>
</dbReference>
<dbReference type="InterPro" id="IPR050469">
    <property type="entry name" value="Diguanylate_Cyclase"/>
</dbReference>
<organism evidence="5 6">
    <name type="scientific">Porticoccus litoralis</name>
    <dbReference type="NCBI Taxonomy" id="434086"/>
    <lineage>
        <taxon>Bacteria</taxon>
        <taxon>Pseudomonadati</taxon>
        <taxon>Pseudomonadota</taxon>
        <taxon>Gammaproteobacteria</taxon>
        <taxon>Cellvibrionales</taxon>
        <taxon>Porticoccaceae</taxon>
        <taxon>Porticoccus</taxon>
    </lineage>
</organism>
<evidence type="ECO:0000256" key="1">
    <source>
        <dbReference type="ARBA" id="ARBA00012528"/>
    </source>
</evidence>
<accession>A0AAW8B155</accession>
<evidence type="ECO:0000256" key="3">
    <source>
        <dbReference type="SAM" id="MobiDB-lite"/>
    </source>
</evidence>
<dbReference type="RefSeq" id="WP_305169799.1">
    <property type="nucleotide sequence ID" value="NZ_JAUUUU010000002.1"/>
</dbReference>
<dbReference type="GO" id="GO:0005886">
    <property type="term" value="C:plasma membrane"/>
    <property type="evidence" value="ECO:0007669"/>
    <property type="project" value="TreeGrafter"/>
</dbReference>
<dbReference type="SMART" id="SM00267">
    <property type="entry name" value="GGDEF"/>
    <property type="match status" value="1"/>
</dbReference>
<dbReference type="Pfam" id="PF00990">
    <property type="entry name" value="GGDEF"/>
    <property type="match status" value="1"/>
</dbReference>
<dbReference type="GO" id="GO:0052621">
    <property type="term" value="F:diguanylate cyclase activity"/>
    <property type="evidence" value="ECO:0007669"/>
    <property type="project" value="UniProtKB-EC"/>
</dbReference>
<dbReference type="PROSITE" id="PS50887">
    <property type="entry name" value="GGDEF"/>
    <property type="match status" value="1"/>
</dbReference>
<evidence type="ECO:0000313" key="5">
    <source>
        <dbReference type="EMBL" id="MDP1520232.1"/>
    </source>
</evidence>
<sequence length="181" mass="20391">MEVDLRNVSMVDDLTKIYNRRGFYMLGEHMLYEARRESKMVTVLFFDLDDLKVINDSLGHDIGSDLLKHFASLLQEHFRKSDVVARVGGDEFAVVSNSGDSQIALKRLERIVSAINKAGKRPYNLSYSVGDATFTANDNITGFSDLVSMADTRMYTRKHAKKCHPQNAHQPSSMDITSQAL</sequence>
<dbReference type="InterPro" id="IPR029787">
    <property type="entry name" value="Nucleotide_cyclase"/>
</dbReference>
<gene>
    <name evidence="5" type="ORF">Q8A57_04545</name>
</gene>
<keyword evidence="5" id="KW-0808">Transferase</keyword>
<dbReference type="AlphaFoldDB" id="A0AAW8B155"/>
<dbReference type="NCBIfam" id="TIGR00254">
    <property type="entry name" value="GGDEF"/>
    <property type="match status" value="1"/>
</dbReference>
<dbReference type="GO" id="GO:0043709">
    <property type="term" value="P:cell adhesion involved in single-species biofilm formation"/>
    <property type="evidence" value="ECO:0007669"/>
    <property type="project" value="TreeGrafter"/>
</dbReference>
<name>A0AAW8B155_9GAMM</name>
<dbReference type="SUPFAM" id="SSF55073">
    <property type="entry name" value="Nucleotide cyclase"/>
    <property type="match status" value="1"/>
</dbReference>
<dbReference type="EMBL" id="JAUUUU010000002">
    <property type="protein sequence ID" value="MDP1520232.1"/>
    <property type="molecule type" value="Genomic_DNA"/>
</dbReference>
<dbReference type="InterPro" id="IPR043128">
    <property type="entry name" value="Rev_trsase/Diguanyl_cyclase"/>
</dbReference>
<dbReference type="GO" id="GO:1902201">
    <property type="term" value="P:negative regulation of bacterial-type flagellum-dependent cell motility"/>
    <property type="evidence" value="ECO:0007669"/>
    <property type="project" value="TreeGrafter"/>
</dbReference>
<protein>
    <recommendedName>
        <fullName evidence="1">diguanylate cyclase</fullName>
        <ecNumber evidence="1">2.7.7.65</ecNumber>
    </recommendedName>
</protein>
<feature type="compositionally biased region" description="Polar residues" evidence="3">
    <location>
        <begin position="167"/>
        <end position="181"/>
    </location>
</feature>
<reference evidence="5" key="1">
    <citation type="journal article" date="2010" name="Int. J. Syst. Evol. Microbiol.">
        <title>Porticoccus litoralis gen. nov., sp. nov., a gammaproteobacterium isolated from the Yellow Sea.</title>
        <authorList>
            <person name="Oh H.M."/>
            <person name="Kim H."/>
            <person name="Kim K.M."/>
            <person name="Min G.S."/>
            <person name="Cho J.C."/>
        </authorList>
    </citation>
    <scope>NUCLEOTIDE SEQUENCE</scope>
    <source>
        <strain evidence="5">DSM 25064</strain>
    </source>
</reference>
<evidence type="ECO:0000256" key="2">
    <source>
        <dbReference type="ARBA" id="ARBA00034247"/>
    </source>
</evidence>
<dbReference type="PANTHER" id="PTHR45138">
    <property type="entry name" value="REGULATORY COMPONENTS OF SENSORY TRANSDUCTION SYSTEM"/>
    <property type="match status" value="1"/>
</dbReference>
<keyword evidence="5" id="KW-0548">Nucleotidyltransferase</keyword>
<dbReference type="Gene3D" id="3.30.70.270">
    <property type="match status" value="1"/>
</dbReference>